<gene>
    <name evidence="1" type="ORF">SAMN05445060_3930</name>
</gene>
<proteinExistence type="predicted"/>
<evidence type="ECO:0000313" key="2">
    <source>
        <dbReference type="Proteomes" id="UP000186218"/>
    </source>
</evidence>
<dbReference type="RefSeq" id="WP_143690481.1">
    <property type="nucleotide sequence ID" value="NZ_FTNT01000014.1"/>
</dbReference>
<dbReference type="STRING" id="1344003.SAMN05445060_3930"/>
<dbReference type="OrthoDB" id="4376307at2"/>
<keyword evidence="2" id="KW-1185">Reference proteome</keyword>
<sequence>MTARALGGAVLVEGVEALRALKFGVSAAARERRRNGMNPGPALAALLQVCDEALSHNGHRDTPTTPIEELSPVEVIDSATAATLTGYTRRHVCRIGVSLGGQRLANGTWHFRRGAVEDYVRARDATRRSGGIPLDAA</sequence>
<dbReference type="EMBL" id="FTNT01000014">
    <property type="protein sequence ID" value="SIS22236.1"/>
    <property type="molecule type" value="Genomic_DNA"/>
</dbReference>
<dbReference type="AlphaFoldDB" id="A0A1N7HBJ2"/>
<organism evidence="1 2">
    <name type="scientific">Williamsia sterculiae</name>
    <dbReference type="NCBI Taxonomy" id="1344003"/>
    <lineage>
        <taxon>Bacteria</taxon>
        <taxon>Bacillati</taxon>
        <taxon>Actinomycetota</taxon>
        <taxon>Actinomycetes</taxon>
        <taxon>Mycobacteriales</taxon>
        <taxon>Nocardiaceae</taxon>
        <taxon>Williamsia</taxon>
    </lineage>
</organism>
<evidence type="ECO:0000313" key="1">
    <source>
        <dbReference type="EMBL" id="SIS22236.1"/>
    </source>
</evidence>
<protein>
    <submittedName>
        <fullName evidence="1">Uncharacterized protein</fullName>
    </submittedName>
</protein>
<name>A0A1N7HBJ2_9NOCA</name>
<dbReference type="Proteomes" id="UP000186218">
    <property type="component" value="Unassembled WGS sequence"/>
</dbReference>
<accession>A0A1N7HBJ2</accession>
<reference evidence="1 2" key="1">
    <citation type="submission" date="2017-01" db="EMBL/GenBank/DDBJ databases">
        <authorList>
            <person name="Mah S.A."/>
            <person name="Swanson W.J."/>
            <person name="Moy G.W."/>
            <person name="Vacquier V.D."/>
        </authorList>
    </citation>
    <scope>NUCLEOTIDE SEQUENCE [LARGE SCALE GENOMIC DNA]</scope>
    <source>
        <strain evidence="1 2">CPCC 203464</strain>
    </source>
</reference>